<dbReference type="EMBL" id="BSYO01000009">
    <property type="protein sequence ID" value="GMH09333.1"/>
    <property type="molecule type" value="Genomic_DNA"/>
</dbReference>
<accession>A0AAD3SDQ7</accession>
<feature type="domain" description="DUF7890" evidence="1">
    <location>
        <begin position="82"/>
        <end position="127"/>
    </location>
</feature>
<evidence type="ECO:0000313" key="2">
    <source>
        <dbReference type="EMBL" id="GMH09333.1"/>
    </source>
</evidence>
<sequence length="146" mass="16627">MSNWWADCSSKIQIHKILETKMVDARSYKYGGELRNGKPSTRNKILKSTDQLGQPLLPHGEEGLKHVHWYDDRSRDEKKGVNIRVKVLMTKEEAAKLLSKCKDQKGTIELSDAVRELLTIPSNRVHVISAASNNHDMVLHSIPEEE</sequence>
<dbReference type="PANTHER" id="PTHR36782:SF1">
    <property type="entry name" value="CALCIUM UNIPORTER PROTEIN"/>
    <property type="match status" value="1"/>
</dbReference>
<dbReference type="PANTHER" id="PTHR36782">
    <property type="entry name" value="BNAC03G62080D PROTEIN"/>
    <property type="match status" value="1"/>
</dbReference>
<reference evidence="2" key="1">
    <citation type="submission" date="2023-05" db="EMBL/GenBank/DDBJ databases">
        <title>Nepenthes gracilis genome sequencing.</title>
        <authorList>
            <person name="Fukushima K."/>
        </authorList>
    </citation>
    <scope>NUCLEOTIDE SEQUENCE</scope>
    <source>
        <strain evidence="2">SING2019-196</strain>
    </source>
</reference>
<dbReference type="Proteomes" id="UP001279734">
    <property type="component" value="Unassembled WGS sequence"/>
</dbReference>
<comment type="caution">
    <text evidence="2">The sequence shown here is derived from an EMBL/GenBank/DDBJ whole genome shotgun (WGS) entry which is preliminary data.</text>
</comment>
<dbReference type="AlphaFoldDB" id="A0AAD3SDQ7"/>
<organism evidence="2 3">
    <name type="scientific">Nepenthes gracilis</name>
    <name type="common">Slender pitcher plant</name>
    <dbReference type="NCBI Taxonomy" id="150966"/>
    <lineage>
        <taxon>Eukaryota</taxon>
        <taxon>Viridiplantae</taxon>
        <taxon>Streptophyta</taxon>
        <taxon>Embryophyta</taxon>
        <taxon>Tracheophyta</taxon>
        <taxon>Spermatophyta</taxon>
        <taxon>Magnoliopsida</taxon>
        <taxon>eudicotyledons</taxon>
        <taxon>Gunneridae</taxon>
        <taxon>Pentapetalae</taxon>
        <taxon>Caryophyllales</taxon>
        <taxon>Nepenthaceae</taxon>
        <taxon>Nepenthes</taxon>
    </lineage>
</organism>
<evidence type="ECO:0000259" key="1">
    <source>
        <dbReference type="Pfam" id="PF25418"/>
    </source>
</evidence>
<keyword evidence="3" id="KW-1185">Reference proteome</keyword>
<proteinExistence type="predicted"/>
<protein>
    <recommendedName>
        <fullName evidence="1">DUF7890 domain-containing protein</fullName>
    </recommendedName>
</protein>
<dbReference type="InterPro" id="IPR057212">
    <property type="entry name" value="DUF7890"/>
</dbReference>
<name>A0AAD3SDQ7_NEPGR</name>
<gene>
    <name evidence="2" type="ORF">Nepgr_011174</name>
</gene>
<dbReference type="Pfam" id="PF25418">
    <property type="entry name" value="DUF7890"/>
    <property type="match status" value="1"/>
</dbReference>
<evidence type="ECO:0000313" key="3">
    <source>
        <dbReference type="Proteomes" id="UP001279734"/>
    </source>
</evidence>